<comment type="caution">
    <text evidence="9">The sequence shown here is derived from an EMBL/GenBank/DDBJ whole genome shotgun (WGS) entry which is preliminary data.</text>
</comment>
<dbReference type="GO" id="GO:0015031">
    <property type="term" value="P:protein transport"/>
    <property type="evidence" value="ECO:0007669"/>
    <property type="project" value="UniProtKB-KW"/>
</dbReference>
<feature type="binding site" evidence="7">
    <location>
        <begin position="24"/>
        <end position="31"/>
    </location>
    <ligand>
        <name>GTP</name>
        <dbReference type="ChEBI" id="CHEBI:37565"/>
    </ligand>
</feature>
<organism evidence="9 10">
    <name type="scientific">Olea europaea subsp. europaea</name>
    <dbReference type="NCBI Taxonomy" id="158383"/>
    <lineage>
        <taxon>Eukaryota</taxon>
        <taxon>Viridiplantae</taxon>
        <taxon>Streptophyta</taxon>
        <taxon>Embryophyta</taxon>
        <taxon>Tracheophyta</taxon>
        <taxon>Spermatophyta</taxon>
        <taxon>Magnoliopsida</taxon>
        <taxon>eudicotyledons</taxon>
        <taxon>Gunneridae</taxon>
        <taxon>Pentapetalae</taxon>
        <taxon>asterids</taxon>
        <taxon>lamiids</taxon>
        <taxon>Lamiales</taxon>
        <taxon>Oleaceae</taxon>
        <taxon>Oleeae</taxon>
        <taxon>Olea</taxon>
    </lineage>
</organism>
<protein>
    <submittedName>
        <fullName evidence="9">ADP-ribosylation factor</fullName>
    </submittedName>
</protein>
<evidence type="ECO:0000256" key="7">
    <source>
        <dbReference type="PIRSR" id="PIRSR606689-1"/>
    </source>
</evidence>
<evidence type="ECO:0000313" key="9">
    <source>
        <dbReference type="EMBL" id="CAA3000333.1"/>
    </source>
</evidence>
<dbReference type="SUPFAM" id="SSF52540">
    <property type="entry name" value="P-loop containing nucleoside triphosphate hydrolases"/>
    <property type="match status" value="1"/>
</dbReference>
<keyword evidence="10" id="KW-1185">Reference proteome</keyword>
<dbReference type="EMBL" id="CACTIH010005685">
    <property type="protein sequence ID" value="CAA3000333.1"/>
    <property type="molecule type" value="Genomic_DNA"/>
</dbReference>
<dbReference type="InterPro" id="IPR024156">
    <property type="entry name" value="Small_GTPase_ARF"/>
</dbReference>
<keyword evidence="2" id="KW-0449">Lipoprotein</keyword>
<keyword evidence="5" id="KW-0653">Protein transport</keyword>
<evidence type="ECO:0000256" key="3">
    <source>
        <dbReference type="ARBA" id="ARBA00022741"/>
    </source>
</evidence>
<feature type="binding site" evidence="8">
    <location>
        <position position="48"/>
    </location>
    <ligand>
        <name>Mg(2+)</name>
        <dbReference type="ChEBI" id="CHEBI:18420"/>
    </ligand>
</feature>
<dbReference type="OrthoDB" id="1887762at2759"/>
<dbReference type="GO" id="GO:0005525">
    <property type="term" value="F:GTP binding"/>
    <property type="evidence" value="ECO:0007669"/>
    <property type="project" value="UniProtKB-KW"/>
</dbReference>
<evidence type="ECO:0000256" key="4">
    <source>
        <dbReference type="ARBA" id="ARBA00022892"/>
    </source>
</evidence>
<sequence length="116" mass="13283">METILKKLFTQVSPQKKLHILMVGLDAAGKTTILYKLKLGEILNTSRTIGIYIHANSVSFNHCYLGTCFDFYEFFLICRFNVESFEKNEVNFTIWDIGGGDKVGTFVLTICNHFFI</sequence>
<keyword evidence="3 7" id="KW-0547">Nucleotide-binding</keyword>
<evidence type="ECO:0000256" key="8">
    <source>
        <dbReference type="PIRSR" id="PIRSR606689-2"/>
    </source>
</evidence>
<dbReference type="InterPro" id="IPR027417">
    <property type="entry name" value="P-loop_NTPase"/>
</dbReference>
<dbReference type="Proteomes" id="UP000594638">
    <property type="component" value="Unassembled WGS sequence"/>
</dbReference>
<keyword evidence="4" id="KW-0931">ER-Golgi transport</keyword>
<dbReference type="GO" id="GO:0046872">
    <property type="term" value="F:metal ion binding"/>
    <property type="evidence" value="ECO:0007669"/>
    <property type="project" value="UniProtKB-KW"/>
</dbReference>
<keyword evidence="8" id="KW-0460">Magnesium</keyword>
<gene>
    <name evidence="9" type="ORF">OLEA9_A120567</name>
</gene>
<dbReference type="Gramene" id="OE9A120567T1">
    <property type="protein sequence ID" value="OE9A120567C1"/>
    <property type="gene ID" value="OE9A120567"/>
</dbReference>
<dbReference type="GO" id="GO:0003924">
    <property type="term" value="F:GTPase activity"/>
    <property type="evidence" value="ECO:0007669"/>
    <property type="project" value="InterPro"/>
</dbReference>
<evidence type="ECO:0000313" key="10">
    <source>
        <dbReference type="Proteomes" id="UP000594638"/>
    </source>
</evidence>
<dbReference type="Pfam" id="PF00025">
    <property type="entry name" value="Arf"/>
    <property type="match status" value="1"/>
</dbReference>
<accession>A0A8S0T7V4</accession>
<dbReference type="GO" id="GO:0016192">
    <property type="term" value="P:vesicle-mediated transport"/>
    <property type="evidence" value="ECO:0007669"/>
    <property type="project" value="UniProtKB-KW"/>
</dbReference>
<dbReference type="AlphaFoldDB" id="A0A8S0T7V4"/>
<keyword evidence="5" id="KW-0813">Transport</keyword>
<dbReference type="InterPro" id="IPR006689">
    <property type="entry name" value="Small_GTPase_ARF/SAR"/>
</dbReference>
<evidence type="ECO:0000256" key="1">
    <source>
        <dbReference type="ARBA" id="ARBA00010290"/>
    </source>
</evidence>
<evidence type="ECO:0000256" key="5">
    <source>
        <dbReference type="ARBA" id="ARBA00022927"/>
    </source>
</evidence>
<reference evidence="9 10" key="1">
    <citation type="submission" date="2019-12" db="EMBL/GenBank/DDBJ databases">
        <authorList>
            <person name="Alioto T."/>
            <person name="Alioto T."/>
            <person name="Gomez Garrido J."/>
        </authorList>
    </citation>
    <scope>NUCLEOTIDE SEQUENCE [LARGE SCALE GENOMIC DNA]</scope>
</reference>
<proteinExistence type="inferred from homology"/>
<keyword evidence="8" id="KW-0479">Metal-binding</keyword>
<evidence type="ECO:0000256" key="6">
    <source>
        <dbReference type="ARBA" id="ARBA00023134"/>
    </source>
</evidence>
<comment type="similarity">
    <text evidence="1">Belongs to the small GTPase superfamily. Arf family.</text>
</comment>
<dbReference type="Gene3D" id="3.40.50.300">
    <property type="entry name" value="P-loop containing nucleotide triphosphate hydrolases"/>
    <property type="match status" value="1"/>
</dbReference>
<name>A0A8S0T7V4_OLEEU</name>
<evidence type="ECO:0000256" key="2">
    <source>
        <dbReference type="ARBA" id="ARBA00022707"/>
    </source>
</evidence>
<feature type="binding site" evidence="8">
    <location>
        <position position="31"/>
    </location>
    <ligand>
        <name>Mg(2+)</name>
        <dbReference type="ChEBI" id="CHEBI:18420"/>
    </ligand>
</feature>
<keyword evidence="2" id="KW-0519">Myristate</keyword>
<keyword evidence="6 7" id="KW-0342">GTP-binding</keyword>
<dbReference type="PANTHER" id="PTHR11711">
    <property type="entry name" value="ADP RIBOSYLATION FACTOR-RELATED"/>
    <property type="match status" value="1"/>
</dbReference>